<dbReference type="AlphaFoldDB" id="A0A2K8Z1P1"/>
<proteinExistence type="predicted"/>
<dbReference type="Proteomes" id="UP000232883">
    <property type="component" value="Chromosome"/>
</dbReference>
<dbReference type="InterPro" id="IPR005361">
    <property type="entry name" value="UPF0158"/>
</dbReference>
<reference evidence="1 2" key="1">
    <citation type="submission" date="2017-11" db="EMBL/GenBank/DDBJ databases">
        <title>Taxonomic description and genome sequences of Spirosoma HA7 sp. nov., isolated from pollen microhabitat of Corylus avellana.</title>
        <authorList>
            <person name="Ambika Manirajan B."/>
            <person name="Suarez C."/>
            <person name="Ratering S."/>
            <person name="Geissler-Plaum R."/>
            <person name="Cardinale M."/>
            <person name="Sylvia S."/>
        </authorList>
    </citation>
    <scope>NUCLEOTIDE SEQUENCE [LARGE SCALE GENOMIC DNA]</scope>
    <source>
        <strain evidence="1 2">HA7</strain>
    </source>
</reference>
<organism evidence="1 2">
    <name type="scientific">Spirosoma pollinicola</name>
    <dbReference type="NCBI Taxonomy" id="2057025"/>
    <lineage>
        <taxon>Bacteria</taxon>
        <taxon>Pseudomonadati</taxon>
        <taxon>Bacteroidota</taxon>
        <taxon>Cytophagia</taxon>
        <taxon>Cytophagales</taxon>
        <taxon>Cytophagaceae</taxon>
        <taxon>Spirosoma</taxon>
    </lineage>
</organism>
<gene>
    <name evidence="1" type="ORF">CWM47_19360</name>
</gene>
<accession>A0A2K8Z1P1</accession>
<dbReference type="Pfam" id="PF03682">
    <property type="entry name" value="UPF0158"/>
    <property type="match status" value="1"/>
</dbReference>
<sequence>MATLGKQQINEIAEQLDCGFRAFWHKITGELIFIPDTRKFPYGDDGAFEEENEQLDANRDDYVEIEPMESRDSFRVMADFAETLTNKTVQDALFRALNKRGPFREFKYVIDNSGEYRQQWFNFKNQRYIDWVTQQVNAYNEEDSQLYFSD</sequence>
<name>A0A2K8Z1P1_9BACT</name>
<protein>
    <submittedName>
        <fullName evidence="1">Uncharacterized protein</fullName>
    </submittedName>
</protein>
<dbReference type="RefSeq" id="WP_100989864.1">
    <property type="nucleotide sequence ID" value="NZ_CP025096.1"/>
</dbReference>
<keyword evidence="2" id="KW-1185">Reference proteome</keyword>
<dbReference type="EMBL" id="CP025096">
    <property type="protein sequence ID" value="AUD03797.1"/>
    <property type="molecule type" value="Genomic_DNA"/>
</dbReference>
<dbReference type="KEGG" id="spir:CWM47_19360"/>
<evidence type="ECO:0000313" key="2">
    <source>
        <dbReference type="Proteomes" id="UP000232883"/>
    </source>
</evidence>
<dbReference type="OrthoDB" id="961309at2"/>
<evidence type="ECO:0000313" key="1">
    <source>
        <dbReference type="EMBL" id="AUD03797.1"/>
    </source>
</evidence>